<dbReference type="Gene3D" id="1.10.10.60">
    <property type="entry name" value="Homeodomain-like"/>
    <property type="match status" value="2"/>
</dbReference>
<dbReference type="Pfam" id="PF00440">
    <property type="entry name" value="TetR_N"/>
    <property type="match status" value="2"/>
</dbReference>
<dbReference type="PRINTS" id="PR00455">
    <property type="entry name" value="HTHTETR"/>
</dbReference>
<accession>A0ABP8S0D8</accession>
<dbReference type="InterPro" id="IPR023772">
    <property type="entry name" value="DNA-bd_HTH_TetR-type_CS"/>
</dbReference>
<evidence type="ECO:0000259" key="3">
    <source>
        <dbReference type="PROSITE" id="PS50977"/>
    </source>
</evidence>
<protein>
    <submittedName>
        <fullName evidence="4">TetR/AcrR family transcriptional regulator</fullName>
    </submittedName>
</protein>
<feature type="domain" description="HTH tetR-type" evidence="3">
    <location>
        <begin position="215"/>
        <end position="275"/>
    </location>
</feature>
<dbReference type="PANTHER" id="PTHR30055:SF237">
    <property type="entry name" value="TRANSCRIPTIONAL REPRESSOR MCE3R"/>
    <property type="match status" value="1"/>
</dbReference>
<organism evidence="4 5">
    <name type="scientific">Pseudonocardia xishanensis</name>
    <dbReference type="NCBI Taxonomy" id="630995"/>
    <lineage>
        <taxon>Bacteria</taxon>
        <taxon>Bacillati</taxon>
        <taxon>Actinomycetota</taxon>
        <taxon>Actinomycetes</taxon>
        <taxon>Pseudonocardiales</taxon>
        <taxon>Pseudonocardiaceae</taxon>
        <taxon>Pseudonocardia</taxon>
    </lineage>
</organism>
<feature type="domain" description="HTH tetR-type" evidence="3">
    <location>
        <begin position="24"/>
        <end position="84"/>
    </location>
</feature>
<dbReference type="Proteomes" id="UP001501598">
    <property type="component" value="Unassembled WGS sequence"/>
</dbReference>
<evidence type="ECO:0000256" key="2">
    <source>
        <dbReference type="PROSITE-ProRule" id="PRU00335"/>
    </source>
</evidence>
<evidence type="ECO:0000256" key="1">
    <source>
        <dbReference type="ARBA" id="ARBA00023125"/>
    </source>
</evidence>
<sequence length="397" mass="43016">MWATVRETLMPAELSVPARGTRPRNRRALITAAAVELFARVGFSGVAMSDIARSVNVAPSALYRHFPGKTELFVAAARATLSPFAEHLAAASDTPLDRLVVELGALAATHRTAGVLWQREARLLPAEVRREVRADLRAVARLLAERIRRERPGLDAERADLLAWSALAAMASASFHRLKGPETVLPAVLLRIVHTGFGEPAGAAVEPVATGVAPHSRRERILRAASVLFADRGYPAVTIDDVGEAAGISGPSVYHHFAGKQELLLAALDRGDEWLWMELGTALAAARDESDALHRLLDSYVRLASRRSEMVAVVLGELRDLPAAEVHRARQSQHDYVTEWTELLRAVRPELDAVAARTEVQAALMVVTAGAQTPHLVRRPGFGREVRAVAEAVLLPS</sequence>
<proteinExistence type="predicted"/>
<dbReference type="PANTHER" id="PTHR30055">
    <property type="entry name" value="HTH-TYPE TRANSCRIPTIONAL REGULATOR RUTR"/>
    <property type="match status" value="1"/>
</dbReference>
<gene>
    <name evidence="4" type="ORF">GCM10023175_54950</name>
</gene>
<feature type="DNA-binding region" description="H-T-H motif" evidence="2">
    <location>
        <begin position="47"/>
        <end position="66"/>
    </location>
</feature>
<name>A0ABP8S0D8_9PSEU</name>
<evidence type="ECO:0000313" key="4">
    <source>
        <dbReference type="EMBL" id="GAA4555189.1"/>
    </source>
</evidence>
<dbReference type="InterPro" id="IPR009057">
    <property type="entry name" value="Homeodomain-like_sf"/>
</dbReference>
<dbReference type="SUPFAM" id="SSF46689">
    <property type="entry name" value="Homeodomain-like"/>
    <property type="match status" value="2"/>
</dbReference>
<keyword evidence="1 2" id="KW-0238">DNA-binding</keyword>
<dbReference type="InterPro" id="IPR001647">
    <property type="entry name" value="HTH_TetR"/>
</dbReference>
<dbReference type="Gene3D" id="1.10.357.10">
    <property type="entry name" value="Tetracycline Repressor, domain 2"/>
    <property type="match status" value="2"/>
</dbReference>
<dbReference type="EMBL" id="BAABGT010000091">
    <property type="protein sequence ID" value="GAA4555189.1"/>
    <property type="molecule type" value="Genomic_DNA"/>
</dbReference>
<dbReference type="PROSITE" id="PS50977">
    <property type="entry name" value="HTH_TETR_2"/>
    <property type="match status" value="2"/>
</dbReference>
<comment type="caution">
    <text evidence="4">The sequence shown here is derived from an EMBL/GenBank/DDBJ whole genome shotgun (WGS) entry which is preliminary data.</text>
</comment>
<keyword evidence="5" id="KW-1185">Reference proteome</keyword>
<reference evidence="5" key="1">
    <citation type="journal article" date="2019" name="Int. J. Syst. Evol. Microbiol.">
        <title>The Global Catalogue of Microorganisms (GCM) 10K type strain sequencing project: providing services to taxonomists for standard genome sequencing and annotation.</title>
        <authorList>
            <consortium name="The Broad Institute Genomics Platform"/>
            <consortium name="The Broad Institute Genome Sequencing Center for Infectious Disease"/>
            <person name="Wu L."/>
            <person name="Ma J."/>
        </authorList>
    </citation>
    <scope>NUCLEOTIDE SEQUENCE [LARGE SCALE GENOMIC DNA]</scope>
    <source>
        <strain evidence="5">JCM 17906</strain>
    </source>
</reference>
<dbReference type="PROSITE" id="PS01081">
    <property type="entry name" value="HTH_TETR_1"/>
    <property type="match status" value="1"/>
</dbReference>
<feature type="DNA-binding region" description="H-T-H motif" evidence="2">
    <location>
        <begin position="238"/>
        <end position="257"/>
    </location>
</feature>
<evidence type="ECO:0000313" key="5">
    <source>
        <dbReference type="Proteomes" id="UP001501598"/>
    </source>
</evidence>
<dbReference type="InterPro" id="IPR050109">
    <property type="entry name" value="HTH-type_TetR-like_transc_reg"/>
</dbReference>